<reference evidence="1 2" key="1">
    <citation type="submission" date="2016-01" db="EMBL/GenBank/DDBJ databases">
        <title>Amycolatopsis coloradensis genome sequencing and assembly.</title>
        <authorList>
            <person name="Mayilraj S."/>
        </authorList>
    </citation>
    <scope>NUCLEOTIDE SEQUENCE [LARGE SCALE GENOMIC DNA]</scope>
    <source>
        <strain evidence="1 2">DSM 44225</strain>
    </source>
</reference>
<dbReference type="EMBL" id="MQUQ01000017">
    <property type="protein sequence ID" value="OLZ46474.1"/>
    <property type="molecule type" value="Genomic_DNA"/>
</dbReference>
<organism evidence="1 2">
    <name type="scientific">Amycolatopsis coloradensis</name>
    <dbReference type="NCBI Taxonomy" id="76021"/>
    <lineage>
        <taxon>Bacteria</taxon>
        <taxon>Bacillati</taxon>
        <taxon>Actinomycetota</taxon>
        <taxon>Actinomycetes</taxon>
        <taxon>Pseudonocardiales</taxon>
        <taxon>Pseudonocardiaceae</taxon>
        <taxon>Amycolatopsis</taxon>
    </lineage>
</organism>
<evidence type="ECO:0000313" key="2">
    <source>
        <dbReference type="Proteomes" id="UP000187486"/>
    </source>
</evidence>
<dbReference type="Proteomes" id="UP000187486">
    <property type="component" value="Unassembled WGS sequence"/>
</dbReference>
<gene>
    <name evidence="1" type="ORF">BS329_30020</name>
</gene>
<sequence>MPRLALPNIGDGGEEITDSDNLKAMNTAVDSLEDNASVALAQAAPAGIALAQLNRHREGTRSVTHEAAFALSVGAKYASPPPRR</sequence>
<keyword evidence="2" id="KW-1185">Reference proteome</keyword>
<name>A0A1R0KK17_9PSEU</name>
<comment type="caution">
    <text evidence="1">The sequence shown here is derived from an EMBL/GenBank/DDBJ whole genome shotgun (WGS) entry which is preliminary data.</text>
</comment>
<dbReference type="RefSeq" id="WP_076164829.1">
    <property type="nucleotide sequence ID" value="NZ_JBEZVB010000030.1"/>
</dbReference>
<accession>A0A1R0KK17</accession>
<dbReference type="AlphaFoldDB" id="A0A1R0KK17"/>
<evidence type="ECO:0000313" key="1">
    <source>
        <dbReference type="EMBL" id="OLZ46474.1"/>
    </source>
</evidence>
<proteinExistence type="predicted"/>
<protein>
    <submittedName>
        <fullName evidence="1">Uncharacterized protein</fullName>
    </submittedName>
</protein>
<dbReference type="STRING" id="76021.BS329_30020"/>